<evidence type="ECO:0000313" key="9">
    <source>
        <dbReference type="EMBL" id="ABB22947.1"/>
    </source>
</evidence>
<keyword evidence="4" id="KW-1134">Transmembrane beta strand</keyword>
<dbReference type="GO" id="GO:0015562">
    <property type="term" value="F:efflux transmembrane transporter activity"/>
    <property type="evidence" value="ECO:0007669"/>
    <property type="project" value="InterPro"/>
</dbReference>
<dbReference type="EMBL" id="CP000096">
    <property type="protein sequence ID" value="ABB22947.1"/>
    <property type="molecule type" value="Genomic_DNA"/>
</dbReference>
<evidence type="ECO:0000256" key="8">
    <source>
        <dbReference type="SAM" id="Coils"/>
    </source>
</evidence>
<reference evidence="10" key="1">
    <citation type="submission" date="2005-08" db="EMBL/GenBank/DDBJ databases">
        <title>Complete sequence of Pelodictyon luteolum DSM 273.</title>
        <authorList>
            <consortium name="US DOE Joint Genome Institute"/>
            <person name="Copeland A."/>
            <person name="Lucas S."/>
            <person name="Lapidus A."/>
            <person name="Barry K."/>
            <person name="Detter J.C."/>
            <person name="Glavina T."/>
            <person name="Hammon N."/>
            <person name="Israni S."/>
            <person name="Pitluck S."/>
            <person name="Bryant D."/>
            <person name="Schmutz J."/>
            <person name="Larimer F."/>
            <person name="Land M."/>
            <person name="Kyrpides N."/>
            <person name="Ivanova N."/>
            <person name="Richardson P."/>
        </authorList>
    </citation>
    <scope>NUCLEOTIDE SEQUENCE [LARGE SCALE GENOMIC DNA]</scope>
    <source>
        <strain evidence="10">DSM 273 / BCRC 81028 / 2530</strain>
    </source>
</reference>
<dbReference type="eggNOG" id="COG1538">
    <property type="taxonomic scope" value="Bacteria"/>
</dbReference>
<dbReference type="GO" id="GO:0009279">
    <property type="term" value="C:cell outer membrane"/>
    <property type="evidence" value="ECO:0007669"/>
    <property type="project" value="UniProtKB-SubCell"/>
</dbReference>
<feature type="coiled-coil region" evidence="8">
    <location>
        <begin position="214"/>
        <end position="241"/>
    </location>
</feature>
<protein>
    <submittedName>
        <fullName evidence="9">Outer membrane protein, putative</fullName>
    </submittedName>
</protein>
<evidence type="ECO:0000256" key="5">
    <source>
        <dbReference type="ARBA" id="ARBA00022692"/>
    </source>
</evidence>
<dbReference type="AlphaFoldDB" id="Q3B6T4"/>
<evidence type="ECO:0000313" key="10">
    <source>
        <dbReference type="Proteomes" id="UP000002709"/>
    </source>
</evidence>
<proteinExistence type="inferred from homology"/>
<dbReference type="KEGG" id="plt:Plut_0057"/>
<gene>
    <name evidence="9" type="ordered locus">Plut_0057</name>
</gene>
<dbReference type="SUPFAM" id="SSF56954">
    <property type="entry name" value="Outer membrane efflux proteins (OEP)"/>
    <property type="match status" value="1"/>
</dbReference>
<sequence length="470" mass="51681">MTHFYQMPPWHRNCTGYTALQQKTPPTMNRTFASALILLAATTAGLPLSTGARAMELTLDAALSRMDETSPALRSAREGVNAADAGVEAKRSGWFPEIAATATYGYHDRVSQFDGMQFMPNDSYDARISASMMLFDFGRTAKSVTIATSGRNAAGYRLALTQRDLSWATIQIFYDMLFLREAIGVQEKEITALEKNLDVTMKRYREGVATRFDLLSTEVRLASAKNRKLDLETELANQEISLRRLAAIADGEPLELKGSFSMAEEPSLAPAPESEALQNRLEVKLATEHARAAREKKSLAGRQGLPKITGSVSWGSSNGWLPDSDPDLGTMRTSTTAGLQLELPLFTGFRTAAGRREALAMQRAAEQDRIEAEQRVRAEVRQTSRALKTSREKITTTALQVEQARLAAENARIRHMNGLATTLDLLDTEASLAGAELGNLQARYAFVMNTYAFRKASGMPLMQEPSIQAK</sequence>
<dbReference type="InterPro" id="IPR003423">
    <property type="entry name" value="OMP_efflux"/>
</dbReference>
<dbReference type="Proteomes" id="UP000002709">
    <property type="component" value="Chromosome"/>
</dbReference>
<dbReference type="Pfam" id="PF02321">
    <property type="entry name" value="OEP"/>
    <property type="match status" value="2"/>
</dbReference>
<evidence type="ECO:0000256" key="7">
    <source>
        <dbReference type="ARBA" id="ARBA00023237"/>
    </source>
</evidence>
<dbReference type="PANTHER" id="PTHR30026:SF20">
    <property type="entry name" value="OUTER MEMBRANE PROTEIN TOLC"/>
    <property type="match status" value="1"/>
</dbReference>
<comment type="subcellular location">
    <subcellularLocation>
        <location evidence="1">Cell outer membrane</location>
    </subcellularLocation>
</comment>
<keyword evidence="6" id="KW-0472">Membrane</keyword>
<dbReference type="HOGENOM" id="CLU_012817_10_6_10"/>
<comment type="similarity">
    <text evidence="2">Belongs to the outer membrane factor (OMF) (TC 1.B.17) family.</text>
</comment>
<dbReference type="PANTHER" id="PTHR30026">
    <property type="entry name" value="OUTER MEMBRANE PROTEIN TOLC"/>
    <property type="match status" value="1"/>
</dbReference>
<name>Q3B6T4_CHLL3</name>
<keyword evidence="10" id="KW-1185">Reference proteome</keyword>
<evidence type="ECO:0000256" key="4">
    <source>
        <dbReference type="ARBA" id="ARBA00022452"/>
    </source>
</evidence>
<evidence type="ECO:0000256" key="6">
    <source>
        <dbReference type="ARBA" id="ARBA00023136"/>
    </source>
</evidence>
<organism evidence="9 10">
    <name type="scientific">Chlorobium luteolum (strain DSM 273 / BCRC 81028 / 2530)</name>
    <name type="common">Pelodictyon luteolum</name>
    <dbReference type="NCBI Taxonomy" id="319225"/>
    <lineage>
        <taxon>Bacteria</taxon>
        <taxon>Pseudomonadati</taxon>
        <taxon>Chlorobiota</taxon>
        <taxon>Chlorobiia</taxon>
        <taxon>Chlorobiales</taxon>
        <taxon>Chlorobiaceae</taxon>
        <taxon>Chlorobium/Pelodictyon group</taxon>
        <taxon>Pelodictyon</taxon>
    </lineage>
</organism>
<evidence type="ECO:0000256" key="3">
    <source>
        <dbReference type="ARBA" id="ARBA00022448"/>
    </source>
</evidence>
<dbReference type="GO" id="GO:1990281">
    <property type="term" value="C:efflux pump complex"/>
    <property type="evidence" value="ECO:0007669"/>
    <property type="project" value="TreeGrafter"/>
</dbReference>
<dbReference type="Gene3D" id="1.20.1600.10">
    <property type="entry name" value="Outer membrane efflux proteins (OEP)"/>
    <property type="match status" value="1"/>
</dbReference>
<accession>Q3B6T4</accession>
<keyword evidence="3" id="KW-0813">Transport</keyword>
<dbReference type="InterPro" id="IPR051906">
    <property type="entry name" value="TolC-like"/>
</dbReference>
<dbReference type="STRING" id="319225.Plut_0057"/>
<dbReference type="GO" id="GO:0015288">
    <property type="term" value="F:porin activity"/>
    <property type="evidence" value="ECO:0007669"/>
    <property type="project" value="TreeGrafter"/>
</dbReference>
<evidence type="ECO:0000256" key="1">
    <source>
        <dbReference type="ARBA" id="ARBA00004442"/>
    </source>
</evidence>
<keyword evidence="5" id="KW-0812">Transmembrane</keyword>
<keyword evidence="7" id="KW-0998">Cell outer membrane</keyword>
<keyword evidence="8" id="KW-0175">Coiled coil</keyword>
<evidence type="ECO:0000256" key="2">
    <source>
        <dbReference type="ARBA" id="ARBA00007613"/>
    </source>
</evidence>